<dbReference type="InterPro" id="IPR024826">
    <property type="entry name" value="DNA_pol_delta/II_ssu"/>
</dbReference>
<proteinExistence type="inferred from homology"/>
<sequence>MRRVTLFSEKYTCLRTRYRNHSVSVKASCSKMCRFTDLFRRAYTYAALLGRGRQLYRELVSIALSEGFQITEKALKLLEESETPVEDLVRTIDYIKSSNPDLIVIDVDHVVKTLAAVEKTQNNIQVVEETPAFYKPNLAIQNSADENEKIEGSIEEFRHYFQSRYYSLRKVLERRRVNFIPISEAASVKDGEEAYLVAMVQGRQERKNSVAIEVDDPSGVLTVIVPKKNQQLFEQAGDLLQDVVVGLKVMRAGDLYVLRELLYPDVEDMSHKTLPTMPEAYVCLISDLHVGSRHFRKDFFEKFLDWLSRGRDGVVKRISHIVVDGDLVDGVGVYPGQENDLLVKNVEDQLRQAADLLAEIPERIEIVFSPGNHEPVRKALPQPPLQPRYRDIINVRRKVTLVSNPSTLVFDSRKVLVYHGQGLDELVQSLPEVSYSNLNETAPKVIASMLRFRHLAPVYGENTQLMPTREDRLVISEQPNLLQTGHIHVTVNTSHRGVLLVNAGAWQDQTSYQKSMGLEPMVGYAALLNLSTMTVQLKYFGS</sequence>
<dbReference type="GO" id="GO:0006271">
    <property type="term" value="P:DNA strand elongation involved in DNA replication"/>
    <property type="evidence" value="ECO:0007669"/>
    <property type="project" value="TreeGrafter"/>
</dbReference>
<accession>A0A7C5QA86</accession>
<keyword evidence="6 15" id="KW-0235">DNA replication</keyword>
<keyword evidence="10 15" id="KW-0239">DNA-directed DNA polymerase</keyword>
<dbReference type="EMBL" id="DRWN01000047">
    <property type="protein sequence ID" value="HHK68630.1"/>
    <property type="molecule type" value="Genomic_DNA"/>
</dbReference>
<keyword evidence="11 15" id="KW-0238">DNA-binding</keyword>
<dbReference type="GO" id="GO:0042575">
    <property type="term" value="C:DNA polymerase complex"/>
    <property type="evidence" value="ECO:0007669"/>
    <property type="project" value="TreeGrafter"/>
</dbReference>
<evidence type="ECO:0000256" key="12">
    <source>
        <dbReference type="ARBA" id="ARBA00023268"/>
    </source>
</evidence>
<dbReference type="EC" id="3.1.11.1" evidence="15"/>
<evidence type="ECO:0000256" key="10">
    <source>
        <dbReference type="ARBA" id="ARBA00022932"/>
    </source>
</evidence>
<dbReference type="GO" id="GO:0008310">
    <property type="term" value="F:single-stranded DNA 3'-5' DNA exonuclease activity"/>
    <property type="evidence" value="ECO:0007669"/>
    <property type="project" value="UniProtKB-EC"/>
</dbReference>
<keyword evidence="9 15" id="KW-0269">Exonuclease</keyword>
<dbReference type="InterPro" id="IPR007185">
    <property type="entry name" value="DNA_pol_a/d/e_bsu"/>
</dbReference>
<evidence type="ECO:0000256" key="15">
    <source>
        <dbReference type="HAMAP-Rule" id="MF_00325"/>
    </source>
</evidence>
<evidence type="ECO:0000256" key="7">
    <source>
        <dbReference type="ARBA" id="ARBA00022722"/>
    </source>
</evidence>
<keyword evidence="12 15" id="KW-0511">Multifunctional enzyme</keyword>
<evidence type="ECO:0000256" key="11">
    <source>
        <dbReference type="ARBA" id="ARBA00023125"/>
    </source>
</evidence>
<dbReference type="Gene3D" id="3.60.21.50">
    <property type="match status" value="1"/>
</dbReference>
<comment type="subunit">
    <text evidence="3 15">Heterodimer of a large subunit and a small subunit.</text>
</comment>
<dbReference type="InterPro" id="IPR029052">
    <property type="entry name" value="Metallo-depent_PP-like"/>
</dbReference>
<comment type="catalytic activity">
    <reaction evidence="14 15">
        <text>DNA(n) + a 2'-deoxyribonucleoside 5'-triphosphate = DNA(n+1) + diphosphate</text>
        <dbReference type="Rhea" id="RHEA:22508"/>
        <dbReference type="Rhea" id="RHEA-COMP:17339"/>
        <dbReference type="Rhea" id="RHEA-COMP:17340"/>
        <dbReference type="ChEBI" id="CHEBI:33019"/>
        <dbReference type="ChEBI" id="CHEBI:61560"/>
        <dbReference type="ChEBI" id="CHEBI:173112"/>
        <dbReference type="EC" id="2.7.7.7"/>
    </reaction>
</comment>
<evidence type="ECO:0000256" key="4">
    <source>
        <dbReference type="ARBA" id="ARBA00022679"/>
    </source>
</evidence>
<evidence type="ECO:0000256" key="8">
    <source>
        <dbReference type="ARBA" id="ARBA00022801"/>
    </source>
</evidence>
<keyword evidence="5 15" id="KW-0548">Nucleotidyltransferase</keyword>
<dbReference type="EC" id="2.7.7.7" evidence="15"/>
<comment type="function">
    <text evidence="13 15">Possesses two activities: a DNA synthesis (polymerase) and an exonucleolytic activity that degrades single-stranded DNA in the 3' to 5' direction. Has a template-primer preference which is characteristic of a replicative DNA polymerase.</text>
</comment>
<evidence type="ECO:0000256" key="1">
    <source>
        <dbReference type="ARBA" id="ARBA00000563"/>
    </source>
</evidence>
<dbReference type="SUPFAM" id="SSF56300">
    <property type="entry name" value="Metallo-dependent phosphatases"/>
    <property type="match status" value="1"/>
</dbReference>
<dbReference type="GO" id="GO:0003887">
    <property type="term" value="F:DNA-directed DNA polymerase activity"/>
    <property type="evidence" value="ECO:0007669"/>
    <property type="project" value="UniProtKB-UniRule"/>
</dbReference>
<gene>
    <name evidence="15" type="primary">polB</name>
    <name evidence="17" type="ORF">ENM11_05705</name>
</gene>
<evidence type="ECO:0000256" key="2">
    <source>
        <dbReference type="ARBA" id="ARBA00006035"/>
    </source>
</evidence>
<organism evidence="17">
    <name type="scientific">Caldiarchaeum subterraneum</name>
    <dbReference type="NCBI Taxonomy" id="311458"/>
    <lineage>
        <taxon>Archaea</taxon>
        <taxon>Nitrososphaerota</taxon>
        <taxon>Candidatus Caldarchaeales</taxon>
        <taxon>Candidatus Caldarchaeaceae</taxon>
        <taxon>Candidatus Caldarchaeum</taxon>
    </lineage>
</organism>
<dbReference type="HAMAP" id="MF_00325">
    <property type="entry name" value="DNApol_II_A_arch"/>
    <property type="match status" value="1"/>
</dbReference>
<comment type="caution">
    <text evidence="17">The sequence shown here is derived from an EMBL/GenBank/DDBJ whole genome shotgun (WGS) entry which is preliminary data.</text>
</comment>
<evidence type="ECO:0000256" key="3">
    <source>
        <dbReference type="ARBA" id="ARBA00011315"/>
    </source>
</evidence>
<dbReference type="GO" id="GO:0003677">
    <property type="term" value="F:DNA binding"/>
    <property type="evidence" value="ECO:0007669"/>
    <property type="project" value="UniProtKB-UniRule"/>
</dbReference>
<comment type="catalytic activity">
    <reaction evidence="1 15">
        <text>Exonucleolytic cleavage in the 3'- to 5'-direction to yield nucleoside 5'-phosphates.</text>
        <dbReference type="EC" id="3.1.11.1"/>
    </reaction>
</comment>
<dbReference type="AlphaFoldDB" id="A0A7C5QA86"/>
<dbReference type="PANTHER" id="PTHR10416">
    <property type="entry name" value="DNA POLYMERASE DELTA SUBUNIT 2"/>
    <property type="match status" value="1"/>
</dbReference>
<keyword evidence="8 15" id="KW-0378">Hydrolase</keyword>
<evidence type="ECO:0000256" key="14">
    <source>
        <dbReference type="ARBA" id="ARBA00049244"/>
    </source>
</evidence>
<reference evidence="17" key="1">
    <citation type="journal article" date="2020" name="mSystems">
        <title>Genome- and Community-Level Interaction Insights into Carbon Utilization and Element Cycling Functions of Hydrothermarchaeota in Hydrothermal Sediment.</title>
        <authorList>
            <person name="Zhou Z."/>
            <person name="Liu Y."/>
            <person name="Xu W."/>
            <person name="Pan J."/>
            <person name="Luo Z.H."/>
            <person name="Li M."/>
        </authorList>
    </citation>
    <scope>NUCLEOTIDE SEQUENCE [LARGE SCALE GENOMIC DNA]</scope>
    <source>
        <strain evidence="17">SpSt-1056</strain>
    </source>
</reference>
<keyword evidence="4 15" id="KW-0808">Transferase</keyword>
<evidence type="ECO:0000256" key="5">
    <source>
        <dbReference type="ARBA" id="ARBA00022695"/>
    </source>
</evidence>
<dbReference type="Pfam" id="PF04042">
    <property type="entry name" value="DNA_pol_E_B"/>
    <property type="match status" value="1"/>
</dbReference>
<dbReference type="PANTHER" id="PTHR10416:SF0">
    <property type="entry name" value="DNA POLYMERASE DELTA SUBUNIT 2"/>
    <property type="match status" value="1"/>
</dbReference>
<protein>
    <recommendedName>
        <fullName evidence="15">DNA polymerase II small subunit</fullName>
        <shortName evidence="15">Pol II</shortName>
        <ecNumber evidence="15">2.7.7.7</ecNumber>
    </recommendedName>
    <alternativeName>
        <fullName evidence="15">Exodeoxyribonuclease small subunit</fullName>
        <ecNumber evidence="15">3.1.11.1</ecNumber>
    </alternativeName>
</protein>
<dbReference type="InterPro" id="IPR011149">
    <property type="entry name" value="Pol2_small_arc"/>
</dbReference>
<comment type="similarity">
    <text evidence="2 15">Belongs to the DNA polymerase delta/II small subunit family.</text>
</comment>
<feature type="domain" description="DNA polymerase alpha/delta/epsilon subunit B" evidence="16">
    <location>
        <begin position="282"/>
        <end position="485"/>
    </location>
</feature>
<dbReference type="GO" id="GO:0006308">
    <property type="term" value="P:DNA catabolic process"/>
    <property type="evidence" value="ECO:0007669"/>
    <property type="project" value="UniProtKB-UniRule"/>
</dbReference>
<evidence type="ECO:0000256" key="6">
    <source>
        <dbReference type="ARBA" id="ARBA00022705"/>
    </source>
</evidence>
<evidence type="ECO:0000256" key="9">
    <source>
        <dbReference type="ARBA" id="ARBA00022839"/>
    </source>
</evidence>
<evidence type="ECO:0000256" key="13">
    <source>
        <dbReference type="ARBA" id="ARBA00024817"/>
    </source>
</evidence>
<keyword evidence="7 15" id="KW-0540">Nuclease</keyword>
<evidence type="ECO:0000313" key="17">
    <source>
        <dbReference type="EMBL" id="HHK68630.1"/>
    </source>
</evidence>
<evidence type="ECO:0000259" key="16">
    <source>
        <dbReference type="Pfam" id="PF04042"/>
    </source>
</evidence>
<name>A0A7C5QA86_CALS0</name>